<feature type="region of interest" description="Disordered" evidence="1">
    <location>
        <begin position="62"/>
        <end position="146"/>
    </location>
</feature>
<keyword evidence="3" id="KW-1185">Reference proteome</keyword>
<evidence type="ECO:0000313" key="2">
    <source>
        <dbReference type="EMBL" id="CAK7347865.1"/>
    </source>
</evidence>
<feature type="compositionally biased region" description="Basic residues" evidence="1">
    <location>
        <begin position="70"/>
        <end position="79"/>
    </location>
</feature>
<feature type="region of interest" description="Disordered" evidence="1">
    <location>
        <begin position="161"/>
        <end position="194"/>
    </location>
</feature>
<gene>
    <name evidence="2" type="ORF">DCAF_LOCUS20554</name>
</gene>
<dbReference type="Proteomes" id="UP001314170">
    <property type="component" value="Unassembled WGS sequence"/>
</dbReference>
<reference evidence="2 3" key="1">
    <citation type="submission" date="2024-01" db="EMBL/GenBank/DDBJ databases">
        <authorList>
            <person name="Waweru B."/>
        </authorList>
    </citation>
    <scope>NUCLEOTIDE SEQUENCE [LARGE SCALE GENOMIC DNA]</scope>
</reference>
<dbReference type="AlphaFoldDB" id="A0AAV1SA91"/>
<dbReference type="Gene3D" id="1.10.238.10">
    <property type="entry name" value="EF-hand"/>
    <property type="match status" value="1"/>
</dbReference>
<dbReference type="EMBL" id="CAWUPB010001173">
    <property type="protein sequence ID" value="CAK7347865.1"/>
    <property type="molecule type" value="Genomic_DNA"/>
</dbReference>
<sequence length="351" mass="38884">MAKPDPSGSESDESENSGNPSSEEGGEEVGTQKGITEYEKQRLSRIAENKARMEALGLNKMATSLMGSGRKSRQRKGKQKFVDDEEYRPNDETPSDDDDDDLDDDDEDFVSGQSSSKSGRSKDKRKGSKPKKTPVQKHLSSADYIDGDDDELMQAIALSLHDSANDATPKERKGDAHVQEDAGRRKRKKSQFSSRVQMTEDDLVLHFFQFDESQSNLCGKCHLAEAGRGAITMRDLRRVAITHDFTWTDQELADMIHCFDGDGDGKSFMKIAIVFSGGDGFICTNWVKWSNAAALKPVHMATLFNRTRVLSGYLTTQGQPNFMIQEMSSMEPKKGHTSDSVITVSGFALKS</sequence>
<evidence type="ECO:0000256" key="1">
    <source>
        <dbReference type="SAM" id="MobiDB-lite"/>
    </source>
</evidence>
<feature type="compositionally biased region" description="Basic and acidic residues" evidence="1">
    <location>
        <begin position="168"/>
        <end position="183"/>
    </location>
</feature>
<feature type="region of interest" description="Disordered" evidence="1">
    <location>
        <begin position="1"/>
        <end position="41"/>
    </location>
</feature>
<dbReference type="SUPFAM" id="SSF47473">
    <property type="entry name" value="EF-hand"/>
    <property type="match status" value="1"/>
</dbReference>
<organism evidence="2 3">
    <name type="scientific">Dovyalis caffra</name>
    <dbReference type="NCBI Taxonomy" id="77055"/>
    <lineage>
        <taxon>Eukaryota</taxon>
        <taxon>Viridiplantae</taxon>
        <taxon>Streptophyta</taxon>
        <taxon>Embryophyta</taxon>
        <taxon>Tracheophyta</taxon>
        <taxon>Spermatophyta</taxon>
        <taxon>Magnoliopsida</taxon>
        <taxon>eudicotyledons</taxon>
        <taxon>Gunneridae</taxon>
        <taxon>Pentapetalae</taxon>
        <taxon>rosids</taxon>
        <taxon>fabids</taxon>
        <taxon>Malpighiales</taxon>
        <taxon>Salicaceae</taxon>
        <taxon>Flacourtieae</taxon>
        <taxon>Dovyalis</taxon>
    </lineage>
</organism>
<dbReference type="InterPro" id="IPR003903">
    <property type="entry name" value="UIM_dom"/>
</dbReference>
<feature type="compositionally biased region" description="Acidic residues" evidence="1">
    <location>
        <begin position="93"/>
        <end position="109"/>
    </location>
</feature>
<dbReference type="PROSITE" id="PS50330">
    <property type="entry name" value="UIM"/>
    <property type="match status" value="1"/>
</dbReference>
<evidence type="ECO:0000313" key="3">
    <source>
        <dbReference type="Proteomes" id="UP001314170"/>
    </source>
</evidence>
<protein>
    <submittedName>
        <fullName evidence="2">Uncharacterized protein</fullName>
    </submittedName>
</protein>
<feature type="compositionally biased region" description="Basic residues" evidence="1">
    <location>
        <begin position="122"/>
        <end position="135"/>
    </location>
</feature>
<accession>A0AAV1SA91</accession>
<dbReference type="InterPro" id="IPR011992">
    <property type="entry name" value="EF-hand-dom_pair"/>
</dbReference>
<comment type="caution">
    <text evidence="2">The sequence shown here is derived from an EMBL/GenBank/DDBJ whole genome shotgun (WGS) entry which is preliminary data.</text>
</comment>
<proteinExistence type="predicted"/>
<name>A0AAV1SA91_9ROSI</name>